<dbReference type="InterPro" id="IPR001932">
    <property type="entry name" value="PPM-type_phosphatase-like_dom"/>
</dbReference>
<feature type="domain" description="PPM-type phosphatase" evidence="1">
    <location>
        <begin position="85"/>
        <end position="375"/>
    </location>
</feature>
<organism evidence="2 3">
    <name type="scientific">Hydnum rufescens UP504</name>
    <dbReference type="NCBI Taxonomy" id="1448309"/>
    <lineage>
        <taxon>Eukaryota</taxon>
        <taxon>Fungi</taxon>
        <taxon>Dikarya</taxon>
        <taxon>Basidiomycota</taxon>
        <taxon>Agaricomycotina</taxon>
        <taxon>Agaricomycetes</taxon>
        <taxon>Cantharellales</taxon>
        <taxon>Hydnaceae</taxon>
        <taxon>Hydnum</taxon>
    </lineage>
</organism>
<dbReference type="OrthoDB" id="416093at2759"/>
<dbReference type="SUPFAM" id="SSF81606">
    <property type="entry name" value="PP2C-like"/>
    <property type="match status" value="1"/>
</dbReference>
<dbReference type="InterPro" id="IPR036457">
    <property type="entry name" value="PPM-type-like_dom_sf"/>
</dbReference>
<sequence>MALVPHATRRASFAEGLKLRASPRHYHHYVRYPTSQGRTIRLPLTGDKIIGVAVSRGNRNFQEDAHAISAIHLPWEELQYGLKRNFGISWNPGIGDLDMGTRCCMLVSMMGAHGGQVVSQYLRDHLHDRFETVETSLVPNVVGWLKESGGYFKRFRGGVLEEWTRDPPSRRSLDLEARATLAFLQACIFVLYLHFPRLQRCGATASVAILHPLELPVTPFFASEYQALTIAHCGDTRVILCSTESGKAFPMTENHHAETRGEAARLRRMGTGLVTDSYGEARWMGAVANTRGLGDSEFKPVGVTPEPEVRRHILKGKDWAFLAFVSDGVSSILSDDEIVDLARDSHDPHSAAQTILAFAEELGSEDNATVIIVPLSGWGTVRGMDRTKELRDYRKKLAVGSERQRRM</sequence>
<protein>
    <recommendedName>
        <fullName evidence="1">PPM-type phosphatase domain-containing protein</fullName>
    </recommendedName>
</protein>
<evidence type="ECO:0000259" key="1">
    <source>
        <dbReference type="PROSITE" id="PS51746"/>
    </source>
</evidence>
<dbReference type="PANTHER" id="PTHR13832:SF589">
    <property type="entry name" value="[PYRUVATE DEHYDROGENASE [ACETYL-TRANSFERRING]]-PHOSPHATASE 2, MITOCHONDRIAL"/>
    <property type="match status" value="1"/>
</dbReference>
<dbReference type="PANTHER" id="PTHR13832">
    <property type="entry name" value="PROTEIN PHOSPHATASE 2C"/>
    <property type="match status" value="1"/>
</dbReference>
<comment type="caution">
    <text evidence="2">The sequence shown here is derived from an EMBL/GenBank/DDBJ whole genome shotgun (WGS) entry which is preliminary data.</text>
</comment>
<dbReference type="SMART" id="SM00332">
    <property type="entry name" value="PP2Cc"/>
    <property type="match status" value="1"/>
</dbReference>
<dbReference type="InterPro" id="IPR015655">
    <property type="entry name" value="PP2C"/>
</dbReference>
<dbReference type="Proteomes" id="UP000886523">
    <property type="component" value="Unassembled WGS sequence"/>
</dbReference>
<reference evidence="2" key="1">
    <citation type="journal article" date="2020" name="Nat. Commun.">
        <title>Large-scale genome sequencing of mycorrhizal fungi provides insights into the early evolution of symbiotic traits.</title>
        <authorList>
            <person name="Miyauchi S."/>
            <person name="Kiss E."/>
            <person name="Kuo A."/>
            <person name="Drula E."/>
            <person name="Kohler A."/>
            <person name="Sanchez-Garcia M."/>
            <person name="Morin E."/>
            <person name="Andreopoulos B."/>
            <person name="Barry K.W."/>
            <person name="Bonito G."/>
            <person name="Buee M."/>
            <person name="Carver A."/>
            <person name="Chen C."/>
            <person name="Cichocki N."/>
            <person name="Clum A."/>
            <person name="Culley D."/>
            <person name="Crous P.W."/>
            <person name="Fauchery L."/>
            <person name="Girlanda M."/>
            <person name="Hayes R.D."/>
            <person name="Keri Z."/>
            <person name="LaButti K."/>
            <person name="Lipzen A."/>
            <person name="Lombard V."/>
            <person name="Magnuson J."/>
            <person name="Maillard F."/>
            <person name="Murat C."/>
            <person name="Nolan M."/>
            <person name="Ohm R.A."/>
            <person name="Pangilinan J."/>
            <person name="Pereira M.F."/>
            <person name="Perotto S."/>
            <person name="Peter M."/>
            <person name="Pfister S."/>
            <person name="Riley R."/>
            <person name="Sitrit Y."/>
            <person name="Stielow J.B."/>
            <person name="Szollosi G."/>
            <person name="Zifcakova L."/>
            <person name="Stursova M."/>
            <person name="Spatafora J.W."/>
            <person name="Tedersoo L."/>
            <person name="Vaario L.M."/>
            <person name="Yamada A."/>
            <person name="Yan M."/>
            <person name="Wang P."/>
            <person name="Xu J."/>
            <person name="Bruns T."/>
            <person name="Baldrian P."/>
            <person name="Vilgalys R."/>
            <person name="Dunand C."/>
            <person name="Henrissat B."/>
            <person name="Grigoriev I.V."/>
            <person name="Hibbett D."/>
            <person name="Nagy L.G."/>
            <person name="Martin F.M."/>
        </authorList>
    </citation>
    <scope>NUCLEOTIDE SEQUENCE</scope>
    <source>
        <strain evidence="2">UP504</strain>
    </source>
</reference>
<gene>
    <name evidence="2" type="ORF">BS47DRAFT_1430712</name>
</gene>
<dbReference type="PROSITE" id="PS51746">
    <property type="entry name" value="PPM_2"/>
    <property type="match status" value="1"/>
</dbReference>
<keyword evidence="3" id="KW-1185">Reference proteome</keyword>
<accession>A0A9P6B584</accession>
<dbReference type="GO" id="GO:0004722">
    <property type="term" value="F:protein serine/threonine phosphatase activity"/>
    <property type="evidence" value="ECO:0007669"/>
    <property type="project" value="InterPro"/>
</dbReference>
<dbReference type="CDD" id="cd00143">
    <property type="entry name" value="PP2Cc"/>
    <property type="match status" value="1"/>
</dbReference>
<dbReference type="Gene3D" id="3.60.40.10">
    <property type="entry name" value="PPM-type phosphatase domain"/>
    <property type="match status" value="1"/>
</dbReference>
<evidence type="ECO:0000313" key="3">
    <source>
        <dbReference type="Proteomes" id="UP000886523"/>
    </source>
</evidence>
<dbReference type="Pfam" id="PF00481">
    <property type="entry name" value="PP2C"/>
    <property type="match status" value="1"/>
</dbReference>
<name>A0A9P6B584_9AGAM</name>
<proteinExistence type="predicted"/>
<evidence type="ECO:0000313" key="2">
    <source>
        <dbReference type="EMBL" id="KAF9517724.1"/>
    </source>
</evidence>
<dbReference type="EMBL" id="MU128930">
    <property type="protein sequence ID" value="KAF9517724.1"/>
    <property type="molecule type" value="Genomic_DNA"/>
</dbReference>
<dbReference type="AlphaFoldDB" id="A0A9P6B584"/>